<dbReference type="Proteomes" id="UP000677803">
    <property type="component" value="Unassembled WGS sequence"/>
</dbReference>
<dbReference type="EMBL" id="CAJRST010003647">
    <property type="protein sequence ID" value="CAG5867949.1"/>
    <property type="molecule type" value="Genomic_DNA"/>
</dbReference>
<dbReference type="InterPro" id="IPR013106">
    <property type="entry name" value="Ig_V-set"/>
</dbReference>
<dbReference type="Gene3D" id="2.60.40.10">
    <property type="entry name" value="Immunoglobulins"/>
    <property type="match status" value="1"/>
</dbReference>
<proteinExistence type="predicted"/>
<reference evidence="7" key="1">
    <citation type="submission" date="2021-05" db="EMBL/GenBank/DDBJ databases">
        <authorList>
            <person name="Tigano A."/>
        </authorList>
    </citation>
    <scope>NUCLEOTIDE SEQUENCE</scope>
</reference>
<evidence type="ECO:0000313" key="8">
    <source>
        <dbReference type="Proteomes" id="UP000677803"/>
    </source>
</evidence>
<sequence>ADGSCRKTVMLTPQPPSSSSRKFVQTHLYSKLMAQVSLEVCGDKAQITLKVQSTNKEVHKVGSSEDLLTPFKSVQTGLEGETLTLSCNYSVAIYNLFWYRQSSGSSPQLLIAGLSDQTGEKFSLKHKKKEKEFDLQISSAAVTDSAVYY</sequence>
<gene>
    <name evidence="7" type="ORF">MMEN_LOCUS4642</name>
</gene>
<evidence type="ECO:0000259" key="6">
    <source>
        <dbReference type="PROSITE" id="PS50835"/>
    </source>
</evidence>
<keyword evidence="5" id="KW-0391">Immunity</keyword>
<dbReference type="GO" id="GO:0002250">
    <property type="term" value="P:adaptive immune response"/>
    <property type="evidence" value="ECO:0007669"/>
    <property type="project" value="UniProtKB-KW"/>
</dbReference>
<dbReference type="PANTHER" id="PTHR19367">
    <property type="entry name" value="T-CELL RECEPTOR ALPHA CHAIN V REGION"/>
    <property type="match status" value="1"/>
</dbReference>
<dbReference type="Pfam" id="PF07686">
    <property type="entry name" value="V-set"/>
    <property type="match status" value="1"/>
</dbReference>
<evidence type="ECO:0000256" key="4">
    <source>
        <dbReference type="ARBA" id="ARBA00023319"/>
    </source>
</evidence>
<keyword evidence="2" id="KW-1064">Adaptive immunity</keyword>
<dbReference type="InterPro" id="IPR051287">
    <property type="entry name" value="TCR_variable_region"/>
</dbReference>
<evidence type="ECO:0000256" key="1">
    <source>
        <dbReference type="ARBA" id="ARBA00022729"/>
    </source>
</evidence>
<name>A0A8S4AU78_9TELE</name>
<evidence type="ECO:0000256" key="5">
    <source>
        <dbReference type="ARBA" id="ARBA00043266"/>
    </source>
</evidence>
<keyword evidence="8" id="KW-1185">Reference proteome</keyword>
<feature type="domain" description="Ig-like" evidence="6">
    <location>
        <begin position="70"/>
        <end position="149"/>
    </location>
</feature>
<dbReference type="PROSITE" id="PS50835">
    <property type="entry name" value="IG_LIKE"/>
    <property type="match status" value="1"/>
</dbReference>
<dbReference type="AlphaFoldDB" id="A0A8S4AU78"/>
<protein>
    <submittedName>
        <fullName evidence="7">(Atlantic silverside) hypothetical protein</fullName>
    </submittedName>
</protein>
<comment type="caution">
    <text evidence="7">The sequence shown here is derived from an EMBL/GenBank/DDBJ whole genome shotgun (WGS) entry which is preliminary data.</text>
</comment>
<organism evidence="7 8">
    <name type="scientific">Menidia menidia</name>
    <name type="common">Atlantic silverside</name>
    <dbReference type="NCBI Taxonomy" id="238744"/>
    <lineage>
        <taxon>Eukaryota</taxon>
        <taxon>Metazoa</taxon>
        <taxon>Chordata</taxon>
        <taxon>Craniata</taxon>
        <taxon>Vertebrata</taxon>
        <taxon>Euteleostomi</taxon>
        <taxon>Actinopterygii</taxon>
        <taxon>Neopterygii</taxon>
        <taxon>Teleostei</taxon>
        <taxon>Neoteleostei</taxon>
        <taxon>Acanthomorphata</taxon>
        <taxon>Ovalentaria</taxon>
        <taxon>Atherinomorphae</taxon>
        <taxon>Atheriniformes</taxon>
        <taxon>Atherinopsidae</taxon>
        <taxon>Menidiinae</taxon>
        <taxon>Menidia</taxon>
    </lineage>
</organism>
<dbReference type="GO" id="GO:0042101">
    <property type="term" value="C:T cell receptor complex"/>
    <property type="evidence" value="ECO:0007669"/>
    <property type="project" value="UniProtKB-KW"/>
</dbReference>
<keyword evidence="4" id="KW-0393">Immunoglobulin domain</keyword>
<keyword evidence="3" id="KW-0675">Receptor</keyword>
<dbReference type="InterPro" id="IPR036179">
    <property type="entry name" value="Ig-like_dom_sf"/>
</dbReference>
<dbReference type="OrthoDB" id="9803478at2759"/>
<evidence type="ECO:0000256" key="3">
    <source>
        <dbReference type="ARBA" id="ARBA00023170"/>
    </source>
</evidence>
<accession>A0A8S4AU78</accession>
<feature type="non-terminal residue" evidence="7">
    <location>
        <position position="1"/>
    </location>
</feature>
<evidence type="ECO:0000313" key="7">
    <source>
        <dbReference type="EMBL" id="CAG5867949.1"/>
    </source>
</evidence>
<evidence type="ECO:0000256" key="2">
    <source>
        <dbReference type="ARBA" id="ARBA00023130"/>
    </source>
</evidence>
<keyword evidence="5" id="KW-1279">T cell receptor</keyword>
<keyword evidence="1" id="KW-0732">Signal</keyword>
<dbReference type="SUPFAM" id="SSF48726">
    <property type="entry name" value="Immunoglobulin"/>
    <property type="match status" value="1"/>
</dbReference>
<dbReference type="InterPro" id="IPR013783">
    <property type="entry name" value="Ig-like_fold"/>
</dbReference>
<feature type="non-terminal residue" evidence="7">
    <location>
        <position position="149"/>
    </location>
</feature>
<dbReference type="PANTHER" id="PTHR19367:SF18">
    <property type="entry name" value="T CELL RECEPTOR ALPHA VARIABLE 16"/>
    <property type="match status" value="1"/>
</dbReference>
<dbReference type="InterPro" id="IPR007110">
    <property type="entry name" value="Ig-like_dom"/>
</dbReference>